<dbReference type="Gene3D" id="3.40.50.2300">
    <property type="match status" value="1"/>
</dbReference>
<evidence type="ECO:0000256" key="7">
    <source>
        <dbReference type="PROSITE-ProRule" id="PRU00169"/>
    </source>
</evidence>
<dbReference type="OrthoDB" id="9779069at2"/>
<dbReference type="InterPro" id="IPR000792">
    <property type="entry name" value="Tscrpt_reg_LuxR_C"/>
</dbReference>
<accession>A0A1W1VPU4</accession>
<evidence type="ECO:0000256" key="1">
    <source>
        <dbReference type="ARBA" id="ARBA00018672"/>
    </source>
</evidence>
<dbReference type="GO" id="GO:0006355">
    <property type="term" value="P:regulation of DNA-templated transcription"/>
    <property type="evidence" value="ECO:0007669"/>
    <property type="project" value="InterPro"/>
</dbReference>
<dbReference type="InterPro" id="IPR058245">
    <property type="entry name" value="NreC/VraR/RcsB-like_REC"/>
</dbReference>
<keyword evidence="4" id="KW-0238">DNA-binding</keyword>
<evidence type="ECO:0000256" key="3">
    <source>
        <dbReference type="ARBA" id="ARBA00023015"/>
    </source>
</evidence>
<keyword evidence="3" id="KW-0805">Transcription regulation</keyword>
<sequence length="223" mass="24696">MPAEEGKIAVLIADDHPLVREGIRKILSLEPRIVVVGEAADGHTVIELARKLKPRIILMDINLPLINGLEATRVIRREVPQAEVIALTIHEEEEYIMELFRAGAAGYLLKDISAEGLVEAILQVAQGVPVIHPGVTKKMLRLLTESPCEGPKAPGTSLTRREKEILAYVVKGESNKQIARRLYISEKTVKNHLTRIFRKIGVQDRTQAAVYALKHGLTDATLE</sequence>
<keyword evidence="2 7" id="KW-0597">Phosphoprotein</keyword>
<dbReference type="Pfam" id="PF00072">
    <property type="entry name" value="Response_reg"/>
    <property type="match status" value="1"/>
</dbReference>
<reference evidence="10 11" key="1">
    <citation type="submission" date="2017-04" db="EMBL/GenBank/DDBJ databases">
        <authorList>
            <person name="Afonso C.L."/>
            <person name="Miller P.J."/>
            <person name="Scott M.A."/>
            <person name="Spackman E."/>
            <person name="Goraichik I."/>
            <person name="Dimitrov K.M."/>
            <person name="Suarez D.L."/>
            <person name="Swayne D.E."/>
        </authorList>
    </citation>
    <scope>NUCLEOTIDE SEQUENCE [LARGE SCALE GENOMIC DNA]</scope>
    <source>
        <strain evidence="10 11">ToBE</strain>
    </source>
</reference>
<comment type="function">
    <text evidence="6">May play the central regulatory role in sporulation. It may be an element of the effector pathway responsible for the activation of sporulation genes in response to nutritional stress. Spo0A may act in concert with spo0H (a sigma factor) to control the expression of some genes that are critical to the sporulation process.</text>
</comment>
<dbReference type="SUPFAM" id="SSF52172">
    <property type="entry name" value="CheY-like"/>
    <property type="match status" value="1"/>
</dbReference>
<dbReference type="PANTHER" id="PTHR43214">
    <property type="entry name" value="TWO-COMPONENT RESPONSE REGULATOR"/>
    <property type="match status" value="1"/>
</dbReference>
<evidence type="ECO:0000256" key="4">
    <source>
        <dbReference type="ARBA" id="ARBA00023125"/>
    </source>
</evidence>
<dbReference type="PRINTS" id="PR00038">
    <property type="entry name" value="HTHLUXR"/>
</dbReference>
<dbReference type="EMBL" id="LT838272">
    <property type="protein sequence ID" value="SMB95356.1"/>
    <property type="molecule type" value="Genomic_DNA"/>
</dbReference>
<dbReference type="PROSITE" id="PS50110">
    <property type="entry name" value="RESPONSE_REGULATORY"/>
    <property type="match status" value="1"/>
</dbReference>
<dbReference type="PANTHER" id="PTHR43214:SF43">
    <property type="entry name" value="TWO-COMPONENT RESPONSE REGULATOR"/>
    <property type="match status" value="1"/>
</dbReference>
<evidence type="ECO:0000259" key="9">
    <source>
        <dbReference type="PROSITE" id="PS50110"/>
    </source>
</evidence>
<dbReference type="Pfam" id="PF00196">
    <property type="entry name" value="GerE"/>
    <property type="match status" value="1"/>
</dbReference>
<keyword evidence="5" id="KW-0804">Transcription</keyword>
<protein>
    <recommendedName>
        <fullName evidence="1">Stage 0 sporulation protein A homolog</fullName>
    </recommendedName>
</protein>
<dbReference type="CDD" id="cd17535">
    <property type="entry name" value="REC_NarL-like"/>
    <property type="match status" value="1"/>
</dbReference>
<name>A0A1W1VPU4_9FIRM</name>
<dbReference type="GO" id="GO:0003677">
    <property type="term" value="F:DNA binding"/>
    <property type="evidence" value="ECO:0007669"/>
    <property type="project" value="UniProtKB-KW"/>
</dbReference>
<evidence type="ECO:0000256" key="5">
    <source>
        <dbReference type="ARBA" id="ARBA00023163"/>
    </source>
</evidence>
<feature type="domain" description="HTH luxR-type" evidence="8">
    <location>
        <begin position="151"/>
        <end position="216"/>
    </location>
</feature>
<dbReference type="AlphaFoldDB" id="A0A1W1VPU4"/>
<dbReference type="GO" id="GO:0000160">
    <property type="term" value="P:phosphorelay signal transduction system"/>
    <property type="evidence" value="ECO:0007669"/>
    <property type="project" value="InterPro"/>
</dbReference>
<proteinExistence type="predicted"/>
<dbReference type="RefSeq" id="WP_157109792.1">
    <property type="nucleotide sequence ID" value="NZ_LT838272.1"/>
</dbReference>
<dbReference type="Proteomes" id="UP000192569">
    <property type="component" value="Chromosome I"/>
</dbReference>
<dbReference type="InterPro" id="IPR039420">
    <property type="entry name" value="WalR-like"/>
</dbReference>
<dbReference type="InterPro" id="IPR001789">
    <property type="entry name" value="Sig_transdc_resp-reg_receiver"/>
</dbReference>
<dbReference type="InterPro" id="IPR016032">
    <property type="entry name" value="Sig_transdc_resp-reg_C-effctor"/>
</dbReference>
<dbReference type="SUPFAM" id="SSF46894">
    <property type="entry name" value="C-terminal effector domain of the bipartite response regulators"/>
    <property type="match status" value="1"/>
</dbReference>
<evidence type="ECO:0000313" key="11">
    <source>
        <dbReference type="Proteomes" id="UP000192569"/>
    </source>
</evidence>
<dbReference type="CDD" id="cd06170">
    <property type="entry name" value="LuxR_C_like"/>
    <property type="match status" value="1"/>
</dbReference>
<gene>
    <name evidence="10" type="ORF">SAMN00808754_1219</name>
</gene>
<evidence type="ECO:0000256" key="6">
    <source>
        <dbReference type="ARBA" id="ARBA00024867"/>
    </source>
</evidence>
<feature type="modified residue" description="4-aspartylphosphate" evidence="7">
    <location>
        <position position="60"/>
    </location>
</feature>
<evidence type="ECO:0000313" key="10">
    <source>
        <dbReference type="EMBL" id="SMB95356.1"/>
    </source>
</evidence>
<dbReference type="PROSITE" id="PS50043">
    <property type="entry name" value="HTH_LUXR_2"/>
    <property type="match status" value="1"/>
</dbReference>
<evidence type="ECO:0000256" key="2">
    <source>
        <dbReference type="ARBA" id="ARBA00022553"/>
    </source>
</evidence>
<dbReference type="PROSITE" id="PS00622">
    <property type="entry name" value="HTH_LUXR_1"/>
    <property type="match status" value="1"/>
</dbReference>
<dbReference type="FunFam" id="1.10.10.10:FF:000153">
    <property type="entry name" value="LuxR family transcriptional regulator"/>
    <property type="match status" value="1"/>
</dbReference>
<evidence type="ECO:0000259" key="8">
    <source>
        <dbReference type="PROSITE" id="PS50043"/>
    </source>
</evidence>
<keyword evidence="11" id="KW-1185">Reference proteome</keyword>
<feature type="domain" description="Response regulatory" evidence="9">
    <location>
        <begin position="9"/>
        <end position="125"/>
    </location>
</feature>
<dbReference type="SMART" id="SM00448">
    <property type="entry name" value="REC"/>
    <property type="match status" value="1"/>
</dbReference>
<dbReference type="SMART" id="SM00421">
    <property type="entry name" value="HTH_LUXR"/>
    <property type="match status" value="1"/>
</dbReference>
<organism evidence="10 11">
    <name type="scientific">Thermanaeromonas toyohensis ToBE</name>
    <dbReference type="NCBI Taxonomy" id="698762"/>
    <lineage>
        <taxon>Bacteria</taxon>
        <taxon>Bacillati</taxon>
        <taxon>Bacillota</taxon>
        <taxon>Clostridia</taxon>
        <taxon>Neomoorellales</taxon>
        <taxon>Neomoorellaceae</taxon>
        <taxon>Thermanaeromonas</taxon>
    </lineage>
</organism>
<dbReference type="InterPro" id="IPR011006">
    <property type="entry name" value="CheY-like_superfamily"/>
</dbReference>
<dbReference type="STRING" id="698762.SAMN00808754_1219"/>